<evidence type="ECO:0000256" key="4">
    <source>
        <dbReference type="ARBA" id="ARBA00023315"/>
    </source>
</evidence>
<evidence type="ECO:0000313" key="7">
    <source>
        <dbReference type="Proteomes" id="UP000315827"/>
    </source>
</evidence>
<evidence type="ECO:0000313" key="6">
    <source>
        <dbReference type="EMBL" id="TWV63675.1"/>
    </source>
</evidence>
<dbReference type="PANTHER" id="PTHR11104:SF0">
    <property type="entry name" value="SPBETA PROPHAGE-DERIVED AMINOGLYCOSIDE N(3')-ACETYLTRANSFERASE-LIKE PROTEIN YOKD"/>
    <property type="match status" value="1"/>
</dbReference>
<evidence type="ECO:0000256" key="5">
    <source>
        <dbReference type="RuleBase" id="RU365031"/>
    </source>
</evidence>
<comment type="catalytic activity">
    <reaction evidence="5">
        <text>a 2-deoxystreptamine antibiotic + acetyl-CoA = an N(3)-acetyl-2-deoxystreptamine antibiotic + CoA + H(+)</text>
        <dbReference type="Rhea" id="RHEA:12665"/>
        <dbReference type="ChEBI" id="CHEBI:15378"/>
        <dbReference type="ChEBI" id="CHEBI:57287"/>
        <dbReference type="ChEBI" id="CHEBI:57288"/>
        <dbReference type="ChEBI" id="CHEBI:57921"/>
        <dbReference type="ChEBI" id="CHEBI:77452"/>
        <dbReference type="EC" id="2.3.1.81"/>
    </reaction>
</comment>
<proteinExistence type="inferred from homology"/>
<comment type="similarity">
    <text evidence="1 5">Belongs to the antibiotic N-acetyltransferase family.</text>
</comment>
<protein>
    <recommendedName>
        <fullName evidence="2 5">Aminoglycoside N(3)-acetyltransferase</fullName>
        <ecNumber evidence="5">2.3.1.-</ecNumber>
    </recommendedName>
</protein>
<dbReference type="PANTHER" id="PTHR11104">
    <property type="entry name" value="AMINOGLYCOSIDE N3-ACETYLTRANSFERASE"/>
    <property type="match status" value="1"/>
</dbReference>
<dbReference type="GO" id="GO:0046353">
    <property type="term" value="F:aminoglycoside 3-N-acetyltransferase activity"/>
    <property type="evidence" value="ECO:0007669"/>
    <property type="project" value="UniProtKB-EC"/>
</dbReference>
<evidence type="ECO:0000256" key="3">
    <source>
        <dbReference type="ARBA" id="ARBA00022679"/>
    </source>
</evidence>
<dbReference type="GO" id="GO:0046677">
    <property type="term" value="P:response to antibiotic"/>
    <property type="evidence" value="ECO:0007669"/>
    <property type="project" value="UniProtKB-KW"/>
</dbReference>
<dbReference type="EC" id="2.3.1.-" evidence="5"/>
<dbReference type="RefSeq" id="WP_146375145.1">
    <property type="nucleotide sequence ID" value="NZ_JAQDHO010000022.1"/>
</dbReference>
<organism evidence="6 7">
    <name type="scientific">Parabacteroides distasonis</name>
    <dbReference type="NCBI Taxonomy" id="823"/>
    <lineage>
        <taxon>Bacteria</taxon>
        <taxon>Pseudomonadati</taxon>
        <taxon>Bacteroidota</taxon>
        <taxon>Bacteroidia</taxon>
        <taxon>Bacteroidales</taxon>
        <taxon>Tannerellaceae</taxon>
        <taxon>Parabacteroides</taxon>
    </lineage>
</organism>
<evidence type="ECO:0000256" key="2">
    <source>
        <dbReference type="ARBA" id="ARBA00012882"/>
    </source>
</evidence>
<keyword evidence="5" id="KW-0046">Antibiotic resistance</keyword>
<sequence length="320" mass="37040">MSMSLFKIYSKIALLSPRIEVLLRQMYWYNHNLVSRYNPNTVSASIFPVTDIHTVDFDAILERLEGWGVRKGSLLIVHSSYDSLKATGLSPLEIINKLRGLIGEEGTLAMPVIRHYKNEPSPIEKLKRDFVYPECVYNPKRTPVVSGLLPTFLMRMPDAEISLHPLNPLCAIGPLAKDMMRHNIEGDIPSPHGIYSAWHFCVSHNAFVCSLGTDLRHHNTIGHVAEEAFGNWYWGDDDWYSVRNFRIEIERNNTIDLKVKERKAKWGMLHQAELNRYKDLLDNRIIKSQRFDNVLVEFEESSKLINYLMSKNSRGYPYFK</sequence>
<dbReference type="Proteomes" id="UP000315827">
    <property type="component" value="Unassembled WGS sequence"/>
</dbReference>
<dbReference type="Pfam" id="PF02522">
    <property type="entry name" value="Antibiotic_NAT"/>
    <property type="match status" value="1"/>
</dbReference>
<accession>A0A5C6KM80</accession>
<gene>
    <name evidence="6" type="ORF">FSA05_05960</name>
</gene>
<dbReference type="EMBL" id="VOHW01000002">
    <property type="protein sequence ID" value="TWV63675.1"/>
    <property type="molecule type" value="Genomic_DNA"/>
</dbReference>
<name>A0A5C6KM80_PARDI</name>
<keyword evidence="4 5" id="KW-0012">Acyltransferase</keyword>
<reference evidence="6 7" key="1">
    <citation type="submission" date="2019-07" db="EMBL/GenBank/DDBJ databases">
        <title>Genome sequencing of Parabacteroides distasonis iSURF_7.</title>
        <authorList>
            <person name="Degefu H.N."/>
            <person name="Ruoff K.L."/>
            <person name="Price C.E."/>
            <person name="Valls R.A."/>
            <person name="O'Toole G.A."/>
        </authorList>
    </citation>
    <scope>NUCLEOTIDE SEQUENCE [LARGE SCALE GENOMIC DNA]</scope>
    <source>
        <strain evidence="6 7">CFPLTA003_1B</strain>
    </source>
</reference>
<dbReference type="InterPro" id="IPR028345">
    <property type="entry name" value="Antibiotic_NAT-like"/>
</dbReference>
<dbReference type="AlphaFoldDB" id="A0A5C6KM80"/>
<keyword evidence="3 5" id="KW-0808">Transferase</keyword>
<comment type="caution">
    <text evidence="6">The sequence shown here is derived from an EMBL/GenBank/DDBJ whole genome shotgun (WGS) entry which is preliminary data.</text>
</comment>
<dbReference type="SUPFAM" id="SSF110710">
    <property type="entry name" value="TTHA0583/YokD-like"/>
    <property type="match status" value="1"/>
</dbReference>
<evidence type="ECO:0000256" key="1">
    <source>
        <dbReference type="ARBA" id="ARBA00006383"/>
    </source>
</evidence>
<dbReference type="InterPro" id="IPR003679">
    <property type="entry name" value="Amioglycoside_AcTrfase"/>
</dbReference>